<dbReference type="EMBL" id="UGWZ01000001">
    <property type="protein sequence ID" value="SUG14327.1"/>
    <property type="molecule type" value="Genomic_DNA"/>
</dbReference>
<dbReference type="Proteomes" id="UP000254124">
    <property type="component" value="Unassembled WGS sequence"/>
</dbReference>
<gene>
    <name evidence="1" type="primary">yegT</name>
    <name evidence="1" type="ORF">NCTC7295_01944</name>
</gene>
<proteinExistence type="predicted"/>
<sequence>MPVPFIAAILSPIRVGSVTDRFFSAQKVLALPFLLKRFWY</sequence>
<protein>
    <submittedName>
        <fullName evidence="1">Nucleoside transporter</fullName>
    </submittedName>
</protein>
<reference evidence="1 2" key="1">
    <citation type="submission" date="2018-06" db="EMBL/GenBank/DDBJ databases">
        <authorList>
            <consortium name="Pathogen Informatics"/>
            <person name="Doyle S."/>
        </authorList>
    </citation>
    <scope>NUCLEOTIDE SEQUENCE [LARGE SCALE GENOMIC DNA]</scope>
    <source>
        <strain evidence="1 2">NCTC7295</strain>
    </source>
</reference>
<name>A0A379S0B0_SALER</name>
<organism evidence="1 2">
    <name type="scientific">Salmonella enterica subsp. arizonae</name>
    <dbReference type="NCBI Taxonomy" id="59203"/>
    <lineage>
        <taxon>Bacteria</taxon>
        <taxon>Pseudomonadati</taxon>
        <taxon>Pseudomonadota</taxon>
        <taxon>Gammaproteobacteria</taxon>
        <taxon>Enterobacterales</taxon>
        <taxon>Enterobacteriaceae</taxon>
        <taxon>Salmonella</taxon>
    </lineage>
</organism>
<evidence type="ECO:0000313" key="2">
    <source>
        <dbReference type="Proteomes" id="UP000254124"/>
    </source>
</evidence>
<dbReference type="AlphaFoldDB" id="A0A379S0B0"/>
<accession>A0A379S0B0</accession>
<evidence type="ECO:0000313" key="1">
    <source>
        <dbReference type="EMBL" id="SUG14327.1"/>
    </source>
</evidence>